<keyword evidence="6" id="KW-0813">Transport</keyword>
<protein>
    <recommendedName>
        <fullName evidence="8">MotA/TolQ/ExbB proton channel domain-containing protein</fullName>
    </recommendedName>
</protein>
<keyword evidence="3 7" id="KW-0812">Transmembrane</keyword>
<dbReference type="RefSeq" id="WP_109836889.1">
    <property type="nucleotide sequence ID" value="NZ_QGKM01000013.1"/>
</dbReference>
<sequence length="258" mass="28887">MIIAPHNKCGRIDSYRPLYGWLVLFGLMLFGGFLLWWHELWQPVLTQDKTYLSGVIIILFILVTLYLGRCTWQLTQQSLLAEDLINAPHTNENTQQHNSGTSTQKTEHSSLNTQGWASEYLHLLQQSQQQTDKGQNLTESLQARLVEQVYGPHSSGWFLSDLLLRLGLMGTVIGFVLMLGSVVNLQDEGINALKQLMTSMSSGMQVALLTTLTGLGSAMLISLQCQWLDRCADQLVSRIIEISTFNVSSTNGHHTESH</sequence>
<dbReference type="InterPro" id="IPR002898">
    <property type="entry name" value="MotA_ExbB_proton_chnl"/>
</dbReference>
<keyword evidence="5 7" id="KW-0472">Membrane</keyword>
<keyword evidence="2" id="KW-1003">Cell membrane</keyword>
<feature type="transmembrane region" description="Helical" evidence="7">
    <location>
        <begin position="18"/>
        <end position="38"/>
    </location>
</feature>
<evidence type="ECO:0000256" key="3">
    <source>
        <dbReference type="ARBA" id="ARBA00022692"/>
    </source>
</evidence>
<gene>
    <name evidence="9" type="ORF">DKW60_06755</name>
</gene>
<organism evidence="9 10">
    <name type="scientific">Leucothrix pacifica</name>
    <dbReference type="NCBI Taxonomy" id="1247513"/>
    <lineage>
        <taxon>Bacteria</taxon>
        <taxon>Pseudomonadati</taxon>
        <taxon>Pseudomonadota</taxon>
        <taxon>Gammaproteobacteria</taxon>
        <taxon>Thiotrichales</taxon>
        <taxon>Thiotrichaceae</taxon>
        <taxon>Leucothrix</taxon>
    </lineage>
</organism>
<accession>A0A317CKP3</accession>
<proteinExistence type="inferred from homology"/>
<evidence type="ECO:0000256" key="7">
    <source>
        <dbReference type="SAM" id="Phobius"/>
    </source>
</evidence>
<feature type="transmembrane region" description="Helical" evidence="7">
    <location>
        <begin position="162"/>
        <end position="183"/>
    </location>
</feature>
<name>A0A317CKP3_9GAMM</name>
<comment type="subcellular location">
    <subcellularLocation>
        <location evidence="1">Cell membrane</location>
        <topology evidence="1">Multi-pass membrane protein</topology>
    </subcellularLocation>
    <subcellularLocation>
        <location evidence="6">Membrane</location>
        <topology evidence="6">Multi-pass membrane protein</topology>
    </subcellularLocation>
</comment>
<dbReference type="AlphaFoldDB" id="A0A317CKP3"/>
<feature type="domain" description="MotA/TolQ/ExbB proton channel" evidence="8">
    <location>
        <begin position="166"/>
        <end position="239"/>
    </location>
</feature>
<dbReference type="Pfam" id="PF01618">
    <property type="entry name" value="MotA_ExbB"/>
    <property type="match status" value="1"/>
</dbReference>
<comment type="similarity">
    <text evidence="6">Belongs to the exbB/tolQ family.</text>
</comment>
<keyword evidence="4 7" id="KW-1133">Transmembrane helix</keyword>
<evidence type="ECO:0000259" key="8">
    <source>
        <dbReference type="Pfam" id="PF01618"/>
    </source>
</evidence>
<dbReference type="GO" id="GO:0015031">
    <property type="term" value="P:protein transport"/>
    <property type="evidence" value="ECO:0007669"/>
    <property type="project" value="UniProtKB-KW"/>
</dbReference>
<evidence type="ECO:0000256" key="2">
    <source>
        <dbReference type="ARBA" id="ARBA00022475"/>
    </source>
</evidence>
<keyword evidence="10" id="KW-1185">Reference proteome</keyword>
<evidence type="ECO:0000256" key="5">
    <source>
        <dbReference type="ARBA" id="ARBA00023136"/>
    </source>
</evidence>
<dbReference type="Proteomes" id="UP000245539">
    <property type="component" value="Unassembled WGS sequence"/>
</dbReference>
<dbReference type="EMBL" id="QGKM01000013">
    <property type="protein sequence ID" value="PWQ99128.1"/>
    <property type="molecule type" value="Genomic_DNA"/>
</dbReference>
<dbReference type="GO" id="GO:0005886">
    <property type="term" value="C:plasma membrane"/>
    <property type="evidence" value="ECO:0007669"/>
    <property type="project" value="UniProtKB-SubCell"/>
</dbReference>
<feature type="transmembrane region" description="Helical" evidence="7">
    <location>
        <begin position="203"/>
        <end position="223"/>
    </location>
</feature>
<evidence type="ECO:0000256" key="1">
    <source>
        <dbReference type="ARBA" id="ARBA00004651"/>
    </source>
</evidence>
<evidence type="ECO:0000313" key="9">
    <source>
        <dbReference type="EMBL" id="PWQ99128.1"/>
    </source>
</evidence>
<reference evidence="9 10" key="1">
    <citation type="submission" date="2018-05" db="EMBL/GenBank/DDBJ databases">
        <title>Leucothrix arctica sp. nov., isolated from Arctic seawater.</title>
        <authorList>
            <person name="Choi A."/>
            <person name="Baek K."/>
        </authorList>
    </citation>
    <scope>NUCLEOTIDE SEQUENCE [LARGE SCALE GENOMIC DNA]</scope>
    <source>
        <strain evidence="9 10">JCM 18388</strain>
    </source>
</reference>
<comment type="caution">
    <text evidence="9">The sequence shown here is derived from an EMBL/GenBank/DDBJ whole genome shotgun (WGS) entry which is preliminary data.</text>
</comment>
<evidence type="ECO:0000256" key="6">
    <source>
        <dbReference type="RuleBase" id="RU004057"/>
    </source>
</evidence>
<dbReference type="OrthoDB" id="8684834at2"/>
<keyword evidence="6" id="KW-0653">Protein transport</keyword>
<evidence type="ECO:0000313" key="10">
    <source>
        <dbReference type="Proteomes" id="UP000245539"/>
    </source>
</evidence>
<evidence type="ECO:0000256" key="4">
    <source>
        <dbReference type="ARBA" id="ARBA00022989"/>
    </source>
</evidence>
<feature type="transmembrane region" description="Helical" evidence="7">
    <location>
        <begin position="50"/>
        <end position="68"/>
    </location>
</feature>